<feature type="compositionally biased region" description="Low complexity" evidence="14">
    <location>
        <begin position="39"/>
        <end position="52"/>
    </location>
</feature>
<dbReference type="GO" id="GO:0008237">
    <property type="term" value="F:metallopeptidase activity"/>
    <property type="evidence" value="ECO:0007669"/>
    <property type="project" value="UniProtKB-KW"/>
</dbReference>
<organism evidence="16 17">
    <name type="scientific">[Candida] subhashii</name>
    <dbReference type="NCBI Taxonomy" id="561895"/>
    <lineage>
        <taxon>Eukaryota</taxon>
        <taxon>Fungi</taxon>
        <taxon>Dikarya</taxon>
        <taxon>Ascomycota</taxon>
        <taxon>Saccharomycotina</taxon>
        <taxon>Pichiomycetes</taxon>
        <taxon>Debaryomycetaceae</taxon>
        <taxon>Spathaspora</taxon>
    </lineage>
</organism>
<feature type="compositionally biased region" description="Basic and acidic residues" evidence="14">
    <location>
        <begin position="552"/>
        <end position="582"/>
    </location>
</feature>
<accession>A0A8J5R712</accession>
<comment type="subcellular location">
    <subcellularLocation>
        <location evidence="2">Cytoplasm</location>
    </subcellularLocation>
    <subcellularLocation>
        <location evidence="1">Nucleus</location>
    </subcellularLocation>
</comment>
<dbReference type="GO" id="GO:0046872">
    <property type="term" value="F:metal ion binding"/>
    <property type="evidence" value="ECO:0007669"/>
    <property type="project" value="UniProtKB-KW"/>
</dbReference>
<dbReference type="EMBL" id="JAGSYN010000044">
    <property type="protein sequence ID" value="KAG7666010.1"/>
    <property type="molecule type" value="Genomic_DNA"/>
</dbReference>
<protein>
    <recommendedName>
        <fullName evidence="5">COP9 signalosome complex subunit 5</fullName>
    </recommendedName>
</protein>
<feature type="compositionally biased region" description="Low complexity" evidence="14">
    <location>
        <begin position="600"/>
        <end position="609"/>
    </location>
</feature>
<evidence type="ECO:0000256" key="13">
    <source>
        <dbReference type="ARBA" id="ARBA00023242"/>
    </source>
</evidence>
<dbReference type="Pfam" id="PF01398">
    <property type="entry name" value="JAB"/>
    <property type="match status" value="1"/>
</dbReference>
<evidence type="ECO:0000256" key="14">
    <source>
        <dbReference type="SAM" id="MobiDB-lite"/>
    </source>
</evidence>
<dbReference type="Proteomes" id="UP000694255">
    <property type="component" value="Unassembled WGS sequence"/>
</dbReference>
<dbReference type="InterPro" id="IPR037518">
    <property type="entry name" value="MPN"/>
</dbReference>
<evidence type="ECO:0000256" key="10">
    <source>
        <dbReference type="ARBA" id="ARBA00022801"/>
    </source>
</evidence>
<keyword evidence="13" id="KW-0539">Nucleus</keyword>
<feature type="region of interest" description="Disordered" evidence="14">
    <location>
        <begin position="386"/>
        <end position="609"/>
    </location>
</feature>
<dbReference type="RefSeq" id="XP_049266242.1">
    <property type="nucleotide sequence ID" value="XM_049408382.1"/>
</dbReference>
<feature type="compositionally biased region" description="Acidic residues" evidence="14">
    <location>
        <begin position="536"/>
        <end position="545"/>
    </location>
</feature>
<feature type="compositionally biased region" description="Acidic residues" evidence="14">
    <location>
        <begin position="428"/>
        <end position="449"/>
    </location>
</feature>
<evidence type="ECO:0000313" key="16">
    <source>
        <dbReference type="EMBL" id="KAG7666010.1"/>
    </source>
</evidence>
<evidence type="ECO:0000256" key="7">
    <source>
        <dbReference type="ARBA" id="ARBA00022670"/>
    </source>
</evidence>
<reference evidence="16 17" key="1">
    <citation type="journal article" date="2021" name="DNA Res.">
        <title>Genome analysis of Candida subhashii reveals its hybrid nature and dual mitochondrial genome conformations.</title>
        <authorList>
            <person name="Mixao V."/>
            <person name="Hegedusova E."/>
            <person name="Saus E."/>
            <person name="Pryszcz L.P."/>
            <person name="Cillingova A."/>
            <person name="Nosek J."/>
            <person name="Gabaldon T."/>
        </authorList>
    </citation>
    <scope>NUCLEOTIDE SEQUENCE [LARGE SCALE GENOMIC DNA]</scope>
    <source>
        <strain evidence="16 17">CBS 10753</strain>
    </source>
</reference>
<evidence type="ECO:0000256" key="1">
    <source>
        <dbReference type="ARBA" id="ARBA00004123"/>
    </source>
</evidence>
<feature type="compositionally biased region" description="Basic residues" evidence="14">
    <location>
        <begin position="390"/>
        <end position="404"/>
    </location>
</feature>
<evidence type="ECO:0000313" key="17">
    <source>
        <dbReference type="Proteomes" id="UP000694255"/>
    </source>
</evidence>
<evidence type="ECO:0000256" key="8">
    <source>
        <dbReference type="ARBA" id="ARBA00022723"/>
    </source>
</evidence>
<keyword evidence="9" id="KW-0736">Signalosome</keyword>
<sequence>MSCSHEIAAALEVDKPDQNQSTVVDLQNLPVLPGQQPGSTNSTTSTNTTLTTGKPKSPPISNKTESFYSLPPISSTLGEKRPWRQDPHYFSKCYISSLALMKMTIHAQLGGSIEVMGMLVGKIIPGSIIVMDVYRLPVEGTETRVNAQAEGYEYMVQYLEMNKKLDTSRMENIVGWYHSHPGYGCWLSGIDVSTQALNQGFQDPYVAIVVDPIKTLRQGKVEIGVFRTYPDGYVPPQEKQTEGNSKNSTSGSNKVSKILPKSKRKDFGSHSERYYALDVEIFGSQLDQKIIEMLSFEDSLSWLKNMLYNTEDNFKVMRDKDVKSMQFTKNYDLISDDQSNDSNNYIFKLVDQLRQHRAPADSYERVIGRKFDNDFEDKIYEKLLMDPKGGRKGKARSHIRKPKRTGGSNEVESEVPDEEQVDSRDSNENYEDEEDDDEDDVMDESDLENESGGSDGDGDTASIESGPGNQRFRVSTPRKHQSQRSNESKSDEEEIDKLETNKESEEEYDELGSQLQNLGGTSEEPEQPQQQQQQQQEEEQQEDISMEGIYMPDRRSKIDQRMRENALLKKRGFGIDRIDSRKSGNPRFGSPRGGGGGGKSYPSSSKNSRFLAEDFQRSTNSIRSMGFSEFGGYRRTAFVGSAATPTTGRDDARKRILEIAELAKSIGQREVYDLITLETQEKLFK</sequence>
<keyword evidence="12" id="KW-0482">Metalloprotease</keyword>
<keyword evidence="10" id="KW-0378">Hydrolase</keyword>
<dbReference type="PANTHER" id="PTHR10410">
    <property type="entry name" value="EUKARYOTIC TRANSLATION INITIATION FACTOR 3 -RELATED"/>
    <property type="match status" value="1"/>
</dbReference>
<gene>
    <name evidence="16" type="ORF">J8A68_000440</name>
</gene>
<evidence type="ECO:0000256" key="2">
    <source>
        <dbReference type="ARBA" id="ARBA00004496"/>
    </source>
</evidence>
<dbReference type="GeneID" id="73467241"/>
<dbReference type="GO" id="GO:0006508">
    <property type="term" value="P:proteolysis"/>
    <property type="evidence" value="ECO:0007669"/>
    <property type="project" value="UniProtKB-KW"/>
</dbReference>
<feature type="domain" description="MPN" evidence="15">
    <location>
        <begin position="93"/>
        <end position="232"/>
    </location>
</feature>
<evidence type="ECO:0000259" key="15">
    <source>
        <dbReference type="PROSITE" id="PS50249"/>
    </source>
</evidence>
<dbReference type="CDD" id="cd08069">
    <property type="entry name" value="MPN_RPN11_CSN5"/>
    <property type="match status" value="1"/>
</dbReference>
<name>A0A8J5R712_9ASCO</name>
<dbReference type="OrthoDB" id="605656at2759"/>
<feature type="compositionally biased region" description="Acidic residues" evidence="14">
    <location>
        <begin position="411"/>
        <end position="420"/>
    </location>
</feature>
<evidence type="ECO:0000256" key="12">
    <source>
        <dbReference type="ARBA" id="ARBA00023049"/>
    </source>
</evidence>
<evidence type="ECO:0000256" key="11">
    <source>
        <dbReference type="ARBA" id="ARBA00022833"/>
    </source>
</evidence>
<keyword evidence="8" id="KW-0479">Metal-binding</keyword>
<dbReference type="SMART" id="SM00232">
    <property type="entry name" value="JAB_MPN"/>
    <property type="match status" value="1"/>
</dbReference>
<dbReference type="PROSITE" id="PS50249">
    <property type="entry name" value="MPN"/>
    <property type="match status" value="1"/>
</dbReference>
<evidence type="ECO:0000256" key="6">
    <source>
        <dbReference type="ARBA" id="ARBA00022490"/>
    </source>
</evidence>
<feature type="region of interest" description="Disordered" evidence="14">
    <location>
        <begin position="30"/>
        <end position="66"/>
    </location>
</feature>
<evidence type="ECO:0000256" key="9">
    <source>
        <dbReference type="ARBA" id="ARBA00022790"/>
    </source>
</evidence>
<evidence type="ECO:0000256" key="4">
    <source>
        <dbReference type="ARBA" id="ARBA00011098"/>
    </source>
</evidence>
<dbReference type="InterPro" id="IPR000555">
    <property type="entry name" value="JAMM/MPN+_dom"/>
</dbReference>
<comment type="caution">
    <text evidence="16">The sequence shown here is derived from an EMBL/GenBank/DDBJ whole genome shotgun (WGS) entry which is preliminary data.</text>
</comment>
<proteinExistence type="inferred from homology"/>
<dbReference type="GO" id="GO:0008180">
    <property type="term" value="C:COP9 signalosome"/>
    <property type="evidence" value="ECO:0007669"/>
    <property type="project" value="UniProtKB-KW"/>
</dbReference>
<dbReference type="GO" id="GO:0005737">
    <property type="term" value="C:cytoplasm"/>
    <property type="evidence" value="ECO:0007669"/>
    <property type="project" value="UniProtKB-SubCell"/>
</dbReference>
<comment type="similarity">
    <text evidence="3">Belongs to the peptidase M67A family. CSN5 subfamily.</text>
</comment>
<feature type="compositionally biased region" description="Low complexity" evidence="14">
    <location>
        <begin position="244"/>
        <end position="257"/>
    </location>
</feature>
<evidence type="ECO:0000256" key="3">
    <source>
        <dbReference type="ARBA" id="ARBA00006008"/>
    </source>
</evidence>
<keyword evidence="7" id="KW-0645">Protease</keyword>
<keyword evidence="6" id="KW-0963">Cytoplasm</keyword>
<keyword evidence="17" id="KW-1185">Reference proteome</keyword>
<evidence type="ECO:0000256" key="5">
    <source>
        <dbReference type="ARBA" id="ARBA00014880"/>
    </source>
</evidence>
<comment type="subunit">
    <text evidence="4">Component of the COP9 signalosome (CSN) complex.</text>
</comment>
<dbReference type="FunFam" id="3.40.140.10:FF:000203">
    <property type="entry name" value="COP9 signalosome complex subunit 5"/>
    <property type="match status" value="1"/>
</dbReference>
<dbReference type="AlphaFoldDB" id="A0A8J5R712"/>
<keyword evidence="11" id="KW-0862">Zinc</keyword>
<dbReference type="InterPro" id="IPR050242">
    <property type="entry name" value="JAMM_MPN+_peptidase_M67A"/>
</dbReference>
<feature type="region of interest" description="Disordered" evidence="14">
    <location>
        <begin position="232"/>
        <end position="264"/>
    </location>
</feature>